<dbReference type="EMBL" id="RBZU01000019">
    <property type="protein sequence ID" value="RKP44758.1"/>
    <property type="molecule type" value="Genomic_DNA"/>
</dbReference>
<accession>A0A494X1Z6</accession>
<dbReference type="RefSeq" id="WP_121091305.1">
    <property type="nucleotide sequence ID" value="NZ_RBZU01000019.1"/>
</dbReference>
<reference evidence="1 2" key="1">
    <citation type="submission" date="2018-10" db="EMBL/GenBank/DDBJ databases">
        <title>Robbsia sp. DHC34, isolated from soil.</title>
        <authorList>
            <person name="Gao Z.-H."/>
            <person name="Qiu L.-H."/>
        </authorList>
    </citation>
    <scope>NUCLEOTIDE SEQUENCE [LARGE SCALE GENOMIC DNA]</scope>
    <source>
        <strain evidence="1 2">DHC34</strain>
    </source>
</reference>
<gene>
    <name evidence="1" type="ORF">D7S86_27455</name>
</gene>
<dbReference type="Proteomes" id="UP000270342">
    <property type="component" value="Unassembled WGS sequence"/>
</dbReference>
<evidence type="ECO:0000313" key="2">
    <source>
        <dbReference type="Proteomes" id="UP000270342"/>
    </source>
</evidence>
<evidence type="ECO:0000313" key="1">
    <source>
        <dbReference type="EMBL" id="RKP44758.1"/>
    </source>
</evidence>
<protein>
    <submittedName>
        <fullName evidence="1">Uncharacterized protein</fullName>
    </submittedName>
</protein>
<organism evidence="1 2">
    <name type="scientific">Pararobbsia silviterrae</name>
    <dbReference type="NCBI Taxonomy" id="1792498"/>
    <lineage>
        <taxon>Bacteria</taxon>
        <taxon>Pseudomonadati</taxon>
        <taxon>Pseudomonadota</taxon>
        <taxon>Betaproteobacteria</taxon>
        <taxon>Burkholderiales</taxon>
        <taxon>Burkholderiaceae</taxon>
        <taxon>Pararobbsia</taxon>
    </lineage>
</organism>
<dbReference type="AlphaFoldDB" id="A0A494X1Z6"/>
<keyword evidence="2" id="KW-1185">Reference proteome</keyword>
<name>A0A494X1Z6_9BURK</name>
<proteinExistence type="predicted"/>
<comment type="caution">
    <text evidence="1">The sequence shown here is derived from an EMBL/GenBank/DDBJ whole genome shotgun (WGS) entry which is preliminary data.</text>
</comment>
<sequence length="67" mass="7286">MSARIQIVVVDSKGNSFDPNSLAHVYTNDDDGNRLTDTCFDGAVTRVKTCTYDTSGAKLTESAWVVQ</sequence>